<evidence type="ECO:0000256" key="6">
    <source>
        <dbReference type="ARBA" id="ARBA00023118"/>
    </source>
</evidence>
<proteinExistence type="inferred from homology"/>
<dbReference type="PRINTS" id="PR00866">
    <property type="entry name" value="RNADNAPOLMS"/>
</dbReference>
<dbReference type="InterPro" id="IPR000123">
    <property type="entry name" value="Reverse_transcriptase_msDNA"/>
</dbReference>
<dbReference type="EMBL" id="AODM01000087">
    <property type="protein sequence ID" value="EUJ44212.1"/>
    <property type="molecule type" value="Genomic_DNA"/>
</dbReference>
<reference evidence="9 10" key="1">
    <citation type="submission" date="2012-12" db="EMBL/GenBank/DDBJ databases">
        <title>Novel taxa of Listeriaceae from agricultural environments in the United States.</title>
        <authorList>
            <person name="den Bakker H.C."/>
            <person name="Allred A."/>
            <person name="Warchocki S."/>
            <person name="Wright E.M."/>
            <person name="Burrell A."/>
            <person name="Nightingale K.K."/>
            <person name="Kephart D."/>
            <person name="Wiedmann M."/>
        </authorList>
    </citation>
    <scope>NUCLEOTIDE SEQUENCE [LARGE SCALE GENOMIC DNA]</scope>
    <source>
        <strain evidence="9 10">FSL S10-1203</strain>
    </source>
</reference>
<dbReference type="GO" id="GO:0003964">
    <property type="term" value="F:RNA-directed DNA polymerase activity"/>
    <property type="evidence" value="ECO:0007669"/>
    <property type="project" value="UniProtKB-KW"/>
</dbReference>
<dbReference type="Proteomes" id="UP000019241">
    <property type="component" value="Unassembled WGS sequence"/>
</dbReference>
<keyword evidence="5 9" id="KW-0695">RNA-directed DNA polymerase</keyword>
<keyword evidence="3" id="KW-0479">Metal-binding</keyword>
<name>W7D4S5_9LIST</name>
<keyword evidence="6" id="KW-0051">Antiviral defense</keyword>
<evidence type="ECO:0000256" key="7">
    <source>
        <dbReference type="ARBA" id="ARBA00034120"/>
    </source>
</evidence>
<evidence type="ECO:0000259" key="8">
    <source>
        <dbReference type="PROSITE" id="PS50878"/>
    </source>
</evidence>
<dbReference type="AlphaFoldDB" id="W7D4S5"/>
<protein>
    <submittedName>
        <fullName evidence="9">RNA-directed DNA polymerase retron ec67</fullName>
    </submittedName>
</protein>
<feature type="domain" description="Reverse transcriptase" evidence="8">
    <location>
        <begin position="1"/>
        <end position="123"/>
    </location>
</feature>
<evidence type="ECO:0000256" key="2">
    <source>
        <dbReference type="ARBA" id="ARBA00022695"/>
    </source>
</evidence>
<dbReference type="GO" id="GO:0051607">
    <property type="term" value="P:defense response to virus"/>
    <property type="evidence" value="ECO:0007669"/>
    <property type="project" value="UniProtKB-KW"/>
</dbReference>
<accession>W7D4S5</accession>
<dbReference type="GO" id="GO:0046872">
    <property type="term" value="F:metal ion binding"/>
    <property type="evidence" value="ECO:0007669"/>
    <property type="project" value="UniProtKB-KW"/>
</dbReference>
<gene>
    <name evidence="9" type="ORF">MCOL2_19966</name>
</gene>
<feature type="non-terminal residue" evidence="9">
    <location>
        <position position="192"/>
    </location>
</feature>
<dbReference type="PROSITE" id="PS50878">
    <property type="entry name" value="RT_POL"/>
    <property type="match status" value="1"/>
</dbReference>
<dbReference type="CDD" id="cd03487">
    <property type="entry name" value="RT_Bac_retron_II"/>
    <property type="match status" value="1"/>
</dbReference>
<dbReference type="Pfam" id="PF00078">
    <property type="entry name" value="RVT_1"/>
    <property type="match status" value="1"/>
</dbReference>
<dbReference type="GO" id="GO:0003723">
    <property type="term" value="F:RNA binding"/>
    <property type="evidence" value="ECO:0007669"/>
    <property type="project" value="InterPro"/>
</dbReference>
<keyword evidence="1" id="KW-0808">Transferase</keyword>
<organism evidence="9 10">
    <name type="scientific">Listeria fleischmannii FSL S10-1203</name>
    <dbReference type="NCBI Taxonomy" id="1265822"/>
    <lineage>
        <taxon>Bacteria</taxon>
        <taxon>Bacillati</taxon>
        <taxon>Bacillota</taxon>
        <taxon>Bacilli</taxon>
        <taxon>Bacillales</taxon>
        <taxon>Listeriaceae</taxon>
        <taxon>Listeria</taxon>
    </lineage>
</organism>
<evidence type="ECO:0000256" key="1">
    <source>
        <dbReference type="ARBA" id="ARBA00022679"/>
    </source>
</evidence>
<sequence length="192" mass="22620">MKGYFEKNNQFKLDSQVAILIAQISCYKGFLPQGAPTSPIITNMICSILDYRLLKLAKQFKLDYTRYADDLTFSTNDKKFLDNKDVFFNKINREIEKAGFKINCKKTRLQFKDSHQEVTGLTVNKKVNVKRFYYRQTRAMAHRLYKTGEFEIDGKRGTIDQLQGRLSFMYEVASYGSAEKNYCYKEYKKFIF</sequence>
<comment type="similarity">
    <text evidence="7">Belongs to the bacterial reverse transcriptase family.</text>
</comment>
<dbReference type="RefSeq" id="WP_254260290.1">
    <property type="nucleotide sequence ID" value="NZ_AODM01000087.1"/>
</dbReference>
<evidence type="ECO:0000256" key="5">
    <source>
        <dbReference type="ARBA" id="ARBA00022918"/>
    </source>
</evidence>
<keyword evidence="2" id="KW-0548">Nucleotidyltransferase</keyword>
<comment type="caution">
    <text evidence="9">The sequence shown here is derived from an EMBL/GenBank/DDBJ whole genome shotgun (WGS) entry which is preliminary data.</text>
</comment>
<dbReference type="SUPFAM" id="SSF56672">
    <property type="entry name" value="DNA/RNA polymerases"/>
    <property type="match status" value="1"/>
</dbReference>
<dbReference type="InterPro" id="IPR000477">
    <property type="entry name" value="RT_dom"/>
</dbReference>
<evidence type="ECO:0000313" key="10">
    <source>
        <dbReference type="Proteomes" id="UP000019241"/>
    </source>
</evidence>
<evidence type="ECO:0000313" key="9">
    <source>
        <dbReference type="EMBL" id="EUJ44212.1"/>
    </source>
</evidence>
<dbReference type="InterPro" id="IPR043502">
    <property type="entry name" value="DNA/RNA_pol_sf"/>
</dbReference>
<evidence type="ECO:0000256" key="4">
    <source>
        <dbReference type="ARBA" id="ARBA00022842"/>
    </source>
</evidence>
<keyword evidence="4" id="KW-0460">Magnesium</keyword>
<evidence type="ECO:0000256" key="3">
    <source>
        <dbReference type="ARBA" id="ARBA00022723"/>
    </source>
</evidence>